<dbReference type="STRING" id="1193682.BJP25_02915"/>
<organism evidence="2 3">
    <name type="scientific">Actinokineospora bangkokensis</name>
    <dbReference type="NCBI Taxonomy" id="1193682"/>
    <lineage>
        <taxon>Bacteria</taxon>
        <taxon>Bacillati</taxon>
        <taxon>Actinomycetota</taxon>
        <taxon>Actinomycetes</taxon>
        <taxon>Pseudonocardiales</taxon>
        <taxon>Pseudonocardiaceae</taxon>
        <taxon>Actinokineospora</taxon>
    </lineage>
</organism>
<evidence type="ECO:0000313" key="2">
    <source>
        <dbReference type="EMBL" id="OLR89953.1"/>
    </source>
</evidence>
<feature type="compositionally biased region" description="Acidic residues" evidence="1">
    <location>
        <begin position="51"/>
        <end position="60"/>
    </location>
</feature>
<protein>
    <submittedName>
        <fullName evidence="2">Uncharacterized protein</fullName>
    </submittedName>
</protein>
<proteinExistence type="predicted"/>
<dbReference type="Proteomes" id="UP000186040">
    <property type="component" value="Unassembled WGS sequence"/>
</dbReference>
<evidence type="ECO:0000313" key="3">
    <source>
        <dbReference type="Proteomes" id="UP000186040"/>
    </source>
</evidence>
<keyword evidence="3" id="KW-1185">Reference proteome</keyword>
<sequence>MLDELEELVEDVPADEPDVLDDPDVVDSDFDDPEPAESEEPESDLPAGVLLDEDDRLSLR</sequence>
<feature type="region of interest" description="Disordered" evidence="1">
    <location>
        <begin position="1"/>
        <end position="60"/>
    </location>
</feature>
<name>A0A1Q9LD62_9PSEU</name>
<dbReference type="EMBL" id="MKQR01000028">
    <property type="protein sequence ID" value="OLR89953.1"/>
    <property type="molecule type" value="Genomic_DNA"/>
</dbReference>
<evidence type="ECO:0000256" key="1">
    <source>
        <dbReference type="SAM" id="MobiDB-lite"/>
    </source>
</evidence>
<gene>
    <name evidence="2" type="ORF">BJP25_02915</name>
</gene>
<comment type="caution">
    <text evidence="2">The sequence shown here is derived from an EMBL/GenBank/DDBJ whole genome shotgun (WGS) entry which is preliminary data.</text>
</comment>
<dbReference type="AlphaFoldDB" id="A0A1Q9LD62"/>
<accession>A0A1Q9LD62</accession>
<feature type="compositionally biased region" description="Acidic residues" evidence="1">
    <location>
        <begin position="1"/>
        <end position="43"/>
    </location>
</feature>
<reference evidence="2 3" key="1">
    <citation type="submission" date="2016-10" db="EMBL/GenBank/DDBJ databases">
        <title>The Draft Genome Sequence of Actinokineospora bangkokensis 44EHWT reveals the biosynthetic pathway of antifungal compounds Thailandins with unusual extender unit butylmalonyl-CoA.</title>
        <authorList>
            <person name="Greule A."/>
            <person name="Intra B."/>
            <person name="Flemming S."/>
            <person name="Rommel M.G."/>
            <person name="Panbangred W."/>
            <person name="Bechthold A."/>
        </authorList>
    </citation>
    <scope>NUCLEOTIDE SEQUENCE [LARGE SCALE GENOMIC DNA]</scope>
    <source>
        <strain evidence="2 3">44EHW</strain>
    </source>
</reference>